<feature type="compositionally biased region" description="Polar residues" evidence="1">
    <location>
        <begin position="167"/>
        <end position="179"/>
    </location>
</feature>
<evidence type="ECO:0000313" key="2">
    <source>
        <dbReference type="EMBL" id="KAK3688515.1"/>
    </source>
</evidence>
<evidence type="ECO:0000256" key="1">
    <source>
        <dbReference type="SAM" id="MobiDB-lite"/>
    </source>
</evidence>
<protein>
    <submittedName>
        <fullName evidence="2">Uncharacterized protein</fullName>
    </submittedName>
</protein>
<dbReference type="AlphaFoldDB" id="A0AAE1CCJ8"/>
<feature type="region of interest" description="Disordered" evidence="1">
    <location>
        <begin position="131"/>
        <end position="179"/>
    </location>
</feature>
<name>A0AAE1CCJ8_9PEZI</name>
<sequence>MDGTWTARKMEIEDEDCKRIECTHLPRVTSKVRRGGRFGEMGESRRESLLRWLYRVCPVPQTLLTSPPLLMSYIRPTHLPAINSRPIDNSEKPLPPCNLQRSLAHGQWHVVKAEEKLQWLRLRQERGNSTTLPHYTWKQRDYKRKKKKKKQWAPNNNKNRQLRSHLHTSPLSNPRSDNLFTHLTTTERHIVCLHSRHSSGSDD</sequence>
<gene>
    <name evidence="2" type="ORF">B0T22DRAFT_535683</name>
</gene>
<comment type="caution">
    <text evidence="2">The sequence shown here is derived from an EMBL/GenBank/DDBJ whole genome shotgun (WGS) entry which is preliminary data.</text>
</comment>
<evidence type="ECO:0000313" key="3">
    <source>
        <dbReference type="Proteomes" id="UP001270362"/>
    </source>
</evidence>
<dbReference type="Proteomes" id="UP001270362">
    <property type="component" value="Unassembled WGS sequence"/>
</dbReference>
<dbReference type="EMBL" id="JAULSO010000002">
    <property type="protein sequence ID" value="KAK3688515.1"/>
    <property type="molecule type" value="Genomic_DNA"/>
</dbReference>
<proteinExistence type="predicted"/>
<keyword evidence="3" id="KW-1185">Reference proteome</keyword>
<accession>A0AAE1CCJ8</accession>
<organism evidence="2 3">
    <name type="scientific">Podospora appendiculata</name>
    <dbReference type="NCBI Taxonomy" id="314037"/>
    <lineage>
        <taxon>Eukaryota</taxon>
        <taxon>Fungi</taxon>
        <taxon>Dikarya</taxon>
        <taxon>Ascomycota</taxon>
        <taxon>Pezizomycotina</taxon>
        <taxon>Sordariomycetes</taxon>
        <taxon>Sordariomycetidae</taxon>
        <taxon>Sordariales</taxon>
        <taxon>Podosporaceae</taxon>
        <taxon>Podospora</taxon>
    </lineage>
</organism>
<feature type="compositionally biased region" description="Basic residues" evidence="1">
    <location>
        <begin position="141"/>
        <end position="151"/>
    </location>
</feature>
<reference evidence="2" key="2">
    <citation type="submission" date="2023-06" db="EMBL/GenBank/DDBJ databases">
        <authorList>
            <consortium name="Lawrence Berkeley National Laboratory"/>
            <person name="Haridas S."/>
            <person name="Hensen N."/>
            <person name="Bonometti L."/>
            <person name="Westerberg I."/>
            <person name="Brannstrom I.O."/>
            <person name="Guillou S."/>
            <person name="Cros-Aarteil S."/>
            <person name="Calhoun S."/>
            <person name="Kuo A."/>
            <person name="Mondo S."/>
            <person name="Pangilinan J."/>
            <person name="Riley R."/>
            <person name="Labutti K."/>
            <person name="Andreopoulos B."/>
            <person name="Lipzen A."/>
            <person name="Chen C."/>
            <person name="Yanf M."/>
            <person name="Daum C."/>
            <person name="Ng V."/>
            <person name="Clum A."/>
            <person name="Steindorff A."/>
            <person name="Ohm R."/>
            <person name="Martin F."/>
            <person name="Silar P."/>
            <person name="Natvig D."/>
            <person name="Lalanne C."/>
            <person name="Gautier V."/>
            <person name="Ament-Velasquez S.L."/>
            <person name="Kruys A."/>
            <person name="Hutchinson M.I."/>
            <person name="Powell A.J."/>
            <person name="Barry K."/>
            <person name="Miller A.N."/>
            <person name="Grigoriev I.V."/>
            <person name="Debuchy R."/>
            <person name="Gladieux P."/>
            <person name="Thoren M.H."/>
            <person name="Johannesson H."/>
        </authorList>
    </citation>
    <scope>NUCLEOTIDE SEQUENCE</scope>
    <source>
        <strain evidence="2">CBS 314.62</strain>
    </source>
</reference>
<reference evidence="2" key="1">
    <citation type="journal article" date="2023" name="Mol. Phylogenet. Evol.">
        <title>Genome-scale phylogeny and comparative genomics of the fungal order Sordariales.</title>
        <authorList>
            <person name="Hensen N."/>
            <person name="Bonometti L."/>
            <person name="Westerberg I."/>
            <person name="Brannstrom I.O."/>
            <person name="Guillou S."/>
            <person name="Cros-Aarteil S."/>
            <person name="Calhoun S."/>
            <person name="Haridas S."/>
            <person name="Kuo A."/>
            <person name="Mondo S."/>
            <person name="Pangilinan J."/>
            <person name="Riley R."/>
            <person name="LaButti K."/>
            <person name="Andreopoulos B."/>
            <person name="Lipzen A."/>
            <person name="Chen C."/>
            <person name="Yan M."/>
            <person name="Daum C."/>
            <person name="Ng V."/>
            <person name="Clum A."/>
            <person name="Steindorff A."/>
            <person name="Ohm R.A."/>
            <person name="Martin F."/>
            <person name="Silar P."/>
            <person name="Natvig D.O."/>
            <person name="Lalanne C."/>
            <person name="Gautier V."/>
            <person name="Ament-Velasquez S.L."/>
            <person name="Kruys A."/>
            <person name="Hutchinson M.I."/>
            <person name="Powell A.J."/>
            <person name="Barry K."/>
            <person name="Miller A.N."/>
            <person name="Grigoriev I.V."/>
            <person name="Debuchy R."/>
            <person name="Gladieux P."/>
            <person name="Hiltunen Thoren M."/>
            <person name="Johannesson H."/>
        </authorList>
    </citation>
    <scope>NUCLEOTIDE SEQUENCE</scope>
    <source>
        <strain evidence="2">CBS 314.62</strain>
    </source>
</reference>